<dbReference type="STRING" id="322098.AYWB_402"/>
<sequence>MLIFRFKKQLYLFQIVLFTFLGLFFITNNPQVMATCNNNSEGKLKKNIDIIEEAVDTLEENIKFFNKKGIQINLNKLTKLFYNDKKRNTSTQNISSTSKPNKKKK</sequence>
<dbReference type="KEGG" id="ayw:AYWB_402"/>
<dbReference type="RefSeq" id="WP_011412683.1">
    <property type="nucleotide sequence ID" value="NC_007716.1"/>
</dbReference>
<organism evidence="3 4">
    <name type="scientific">Aster yellows witches'-broom phytoplasma (strain AYWB)</name>
    <dbReference type="NCBI Taxonomy" id="322098"/>
    <lineage>
        <taxon>Bacteria</taxon>
        <taxon>Bacillati</taxon>
        <taxon>Mycoplasmatota</taxon>
        <taxon>Mollicutes</taxon>
        <taxon>Acholeplasmatales</taxon>
        <taxon>Acholeplasmataceae</taxon>
        <taxon>Candidatus Phytoplasma</taxon>
        <taxon>16SrI (Aster yellows group)</taxon>
    </lineage>
</organism>
<dbReference type="Proteomes" id="UP000001934">
    <property type="component" value="Chromosome"/>
</dbReference>
<name>Q2NJ74_AYWBP</name>
<keyword evidence="4" id="KW-1185">Reference proteome</keyword>
<dbReference type="InterPro" id="IPR021970">
    <property type="entry name" value="SVM_signal"/>
</dbReference>
<dbReference type="HOGENOM" id="CLU_2304462_0_0_14"/>
<dbReference type="PhylomeDB" id="Q2NJ74"/>
<keyword evidence="1" id="KW-0175">Coiled coil</keyword>
<dbReference type="Pfam" id="PF12113">
    <property type="entry name" value="SVM_signal"/>
    <property type="match status" value="1"/>
</dbReference>
<proteinExistence type="predicted"/>
<reference evidence="3 4" key="1">
    <citation type="journal article" date="2006" name="J. Bacteriol.">
        <title>Living with genome instability: the adaptation of phytoplasmas to diverse environments of their insect and plant hosts.</title>
        <authorList>
            <person name="Bai X."/>
            <person name="Zhang J."/>
            <person name="Ewing A."/>
            <person name="Miller S.A."/>
            <person name="Jancso Radek A."/>
            <person name="Shevchenko D.V."/>
            <person name="Tsukerman K."/>
            <person name="Walunas T."/>
            <person name="Lapidus A."/>
            <person name="Campbell J.W."/>
            <person name="Hogenhout S.A."/>
        </authorList>
    </citation>
    <scope>NUCLEOTIDE SEQUENCE [LARGE SCALE GENOMIC DNA]</scope>
    <source>
        <strain evidence="3 4">AYWB</strain>
    </source>
</reference>
<feature type="coiled-coil region" evidence="1">
    <location>
        <begin position="41"/>
        <end position="68"/>
    </location>
</feature>
<evidence type="ECO:0000313" key="3">
    <source>
        <dbReference type="EMBL" id="ABC65519.1"/>
    </source>
</evidence>
<evidence type="ECO:0000259" key="2">
    <source>
        <dbReference type="Pfam" id="PF12113"/>
    </source>
</evidence>
<dbReference type="OrthoDB" id="386235at2"/>
<evidence type="ECO:0000256" key="1">
    <source>
        <dbReference type="SAM" id="Coils"/>
    </source>
</evidence>
<protein>
    <recommendedName>
        <fullName evidence="2">Sequence-variable mosaic (SVM) signal sequence domain-containing protein</fullName>
    </recommendedName>
</protein>
<accession>Q2NJ74</accession>
<dbReference type="EMBL" id="CP000061">
    <property type="protein sequence ID" value="ABC65519.1"/>
    <property type="molecule type" value="Genomic_DNA"/>
</dbReference>
<dbReference type="AlphaFoldDB" id="Q2NJ74"/>
<feature type="domain" description="Sequence-variable mosaic (SVM) signal sequence" evidence="2">
    <location>
        <begin position="4"/>
        <end position="34"/>
    </location>
</feature>
<gene>
    <name evidence="3" type="ordered locus">AYWB_402</name>
</gene>
<evidence type="ECO:0000313" key="4">
    <source>
        <dbReference type="Proteomes" id="UP000001934"/>
    </source>
</evidence>